<dbReference type="KEGG" id="pamo:BAR1_01775"/>
<dbReference type="EMBL" id="CP032125">
    <property type="protein sequence ID" value="AXX96770.1"/>
    <property type="molecule type" value="Genomic_DNA"/>
</dbReference>
<evidence type="ECO:0008006" key="5">
    <source>
        <dbReference type="Google" id="ProtNLM"/>
    </source>
</evidence>
<dbReference type="Proteomes" id="UP000261704">
    <property type="component" value="Chromosome"/>
</dbReference>
<dbReference type="RefSeq" id="WP_118941428.1">
    <property type="nucleotide sequence ID" value="NZ_CP032125.1"/>
</dbReference>
<evidence type="ECO:0000256" key="1">
    <source>
        <dbReference type="SAM" id="MobiDB-lite"/>
    </source>
</evidence>
<feature type="region of interest" description="Disordered" evidence="1">
    <location>
        <begin position="1"/>
        <end position="25"/>
    </location>
</feature>
<gene>
    <name evidence="3" type="ORF">BAR1_01775</name>
</gene>
<proteinExistence type="predicted"/>
<reference evidence="3 4" key="1">
    <citation type="submission" date="2018-09" db="EMBL/GenBank/DDBJ databases">
        <title>Profundibacter amoris BAR1 gen. nov., sp. nov., a new member of the Roseobacter clade isolated at Lokis Castle Vent Field on the Arctic Mid-Oceanic Ridge.</title>
        <authorList>
            <person name="Le Moine Bauer S."/>
            <person name="Sjoeberg A.G."/>
            <person name="L'Haridon S."/>
            <person name="Stokke R."/>
            <person name="Roalkvam I."/>
            <person name="Steen I.H."/>
            <person name="Dahle H."/>
        </authorList>
    </citation>
    <scope>NUCLEOTIDE SEQUENCE [LARGE SCALE GENOMIC DNA]</scope>
    <source>
        <strain evidence="3 4">BAR1</strain>
    </source>
</reference>
<feature type="transmembrane region" description="Helical" evidence="2">
    <location>
        <begin position="30"/>
        <end position="49"/>
    </location>
</feature>
<keyword evidence="2" id="KW-1133">Transmembrane helix</keyword>
<keyword evidence="2" id="KW-0812">Transmembrane</keyword>
<accession>A0A347UD42</accession>
<evidence type="ECO:0000313" key="4">
    <source>
        <dbReference type="Proteomes" id="UP000261704"/>
    </source>
</evidence>
<keyword evidence="2" id="KW-0472">Membrane</keyword>
<evidence type="ECO:0000313" key="3">
    <source>
        <dbReference type="EMBL" id="AXX96770.1"/>
    </source>
</evidence>
<name>A0A347UD42_9RHOB</name>
<dbReference type="AlphaFoldDB" id="A0A347UD42"/>
<sequence>MSQDEYTPPASPLSDEEQQRALDSSPRGTWAILFIYGIIFILMWLYFWYGLFVPAGSVK</sequence>
<protein>
    <recommendedName>
        <fullName evidence="5">Cytochrome c oxidase subunit 2A</fullName>
    </recommendedName>
</protein>
<evidence type="ECO:0000256" key="2">
    <source>
        <dbReference type="SAM" id="Phobius"/>
    </source>
</evidence>
<organism evidence="3 4">
    <name type="scientific">Profundibacter amoris</name>
    <dbReference type="NCBI Taxonomy" id="2171755"/>
    <lineage>
        <taxon>Bacteria</taxon>
        <taxon>Pseudomonadati</taxon>
        <taxon>Pseudomonadota</taxon>
        <taxon>Alphaproteobacteria</taxon>
        <taxon>Rhodobacterales</taxon>
        <taxon>Paracoccaceae</taxon>
        <taxon>Profundibacter</taxon>
    </lineage>
</organism>
<keyword evidence="4" id="KW-1185">Reference proteome</keyword>